<evidence type="ECO:0000256" key="3">
    <source>
        <dbReference type="ARBA" id="ARBA00022679"/>
    </source>
</evidence>
<proteinExistence type="predicted"/>
<keyword evidence="3" id="KW-0808">Transferase</keyword>
<dbReference type="GO" id="GO:0005886">
    <property type="term" value="C:plasma membrane"/>
    <property type="evidence" value="ECO:0007669"/>
    <property type="project" value="UniProtKB-SubCell"/>
</dbReference>
<feature type="transmembrane region" description="Helical" evidence="7">
    <location>
        <begin position="66"/>
        <end position="85"/>
    </location>
</feature>
<evidence type="ECO:0000256" key="5">
    <source>
        <dbReference type="ARBA" id="ARBA00022989"/>
    </source>
</evidence>
<feature type="transmembrane region" description="Helical" evidence="7">
    <location>
        <begin position="304"/>
        <end position="325"/>
    </location>
</feature>
<feature type="transmembrane region" description="Helical" evidence="7">
    <location>
        <begin position="445"/>
        <end position="465"/>
    </location>
</feature>
<comment type="caution">
    <text evidence="8">The sequence shown here is derived from an EMBL/GenBank/DDBJ whole genome shotgun (WGS) entry which is preliminary data.</text>
</comment>
<sequence length="698" mass="75311">MTVQEQTTPCCEEGEAKPASPWRRVACRLPALLGLVLLVAAIYVIQKELKSLSLAQIRGALQAIPAQALLAGVGCTFLSYFILSFYDRLACYHIGSKQSFLRTAFAAFCSYVLSHNLGCSAISGAAVRFRLYRNWGVSPGGIAQIIAFCSTTYLLGAMALIGGVFLFEPGHIPLVAHLPHLVLQLGGAAAWLCVLAYLGVSLRYRQMRIWRYTLDVPGFRVAVAQVIVSAADMAMTAMIAYVLLPPEAAIGFPAFLAIYIASYTAGLVASVPGGLGVFDGAMLLALGPYLPTPQILGVILTFRLFYYIIPLFLAGGMFAVHELFLRGDAAWARRRGGAAAGAFARRPSQVVRESEADFSVTVATGVVAGTGILLVFYAVAVPAPLLGTPFTHLMLQLAEFLLCLTGVMLVGVAAGLAQRVTAAWRAALTLLGVAIPLVILRQGPLAIPLCLMMVMFLIAPFRSCYYRKARLFAEPLSPTLMAPVTLWIISLGSVGLFALRHHLGHAWWRSLIYDAHTSVVRWALGISALLGIVAVIQMLRRSHVLVRPWDKESETLYRNLAHALEELGPRRPSGLILNDNGRAGIPFLRTGQFIIGVGDPAGAETECIAAIWRLRDLALEEGRHPVFIKVGQALLGVYHDIGMTVCPNGPGETGALCCLAQDLQAVKAVLGSEHRRLKRLLHTRRFLSVKARADRAAG</sequence>
<feature type="transmembrane region" description="Helical" evidence="7">
    <location>
        <begin position="477"/>
        <end position="499"/>
    </location>
</feature>
<dbReference type="AlphaFoldDB" id="A0AAN4R1J9"/>
<dbReference type="GeneID" id="78226799"/>
<dbReference type="PANTHER" id="PTHR34697">
    <property type="entry name" value="PHOSPHATIDYLGLYCEROL LYSYLTRANSFERASE"/>
    <property type="match status" value="1"/>
</dbReference>
<organism evidence="8 9">
    <name type="scientific">Asaia bogorensis NBRC 16594</name>
    <dbReference type="NCBI Taxonomy" id="1231624"/>
    <lineage>
        <taxon>Bacteria</taxon>
        <taxon>Pseudomonadati</taxon>
        <taxon>Pseudomonadota</taxon>
        <taxon>Alphaproteobacteria</taxon>
        <taxon>Acetobacterales</taxon>
        <taxon>Acetobacteraceae</taxon>
        <taxon>Asaia</taxon>
    </lineage>
</organism>
<name>A0AAN4R1J9_9PROT</name>
<accession>A0AAN4R1J9</accession>
<dbReference type="Pfam" id="PF03706">
    <property type="entry name" value="LPG_synthase_TM"/>
    <property type="match status" value="1"/>
</dbReference>
<feature type="transmembrane region" description="Helical" evidence="7">
    <location>
        <begin position="275"/>
        <end position="292"/>
    </location>
</feature>
<dbReference type="KEGG" id="abg:Asbog_01770"/>
<reference evidence="8 9" key="1">
    <citation type="submission" date="2019-07" db="EMBL/GenBank/DDBJ databases">
        <title>Whole genome shotgun sequence of Asaia bogorensis NBRC 16594.</title>
        <authorList>
            <person name="Hosoyama A."/>
            <person name="Uohara A."/>
            <person name="Ohji S."/>
            <person name="Ichikawa N."/>
        </authorList>
    </citation>
    <scope>NUCLEOTIDE SEQUENCE [LARGE SCALE GENOMIC DNA]</scope>
    <source>
        <strain evidence="8 9">NBRC 16594</strain>
    </source>
</reference>
<feature type="transmembrane region" description="Helical" evidence="7">
    <location>
        <begin position="393"/>
        <end position="415"/>
    </location>
</feature>
<feature type="transmembrane region" description="Helical" evidence="7">
    <location>
        <begin position="250"/>
        <end position="268"/>
    </location>
</feature>
<feature type="transmembrane region" description="Helical" evidence="7">
    <location>
        <begin position="221"/>
        <end position="244"/>
    </location>
</feature>
<keyword evidence="9" id="KW-1185">Reference proteome</keyword>
<feature type="transmembrane region" description="Helical" evidence="7">
    <location>
        <begin position="358"/>
        <end position="381"/>
    </location>
</feature>
<feature type="transmembrane region" description="Helical" evidence="7">
    <location>
        <begin position="141"/>
        <end position="166"/>
    </location>
</feature>
<keyword evidence="6 7" id="KW-0472">Membrane</keyword>
<evidence type="ECO:0000256" key="2">
    <source>
        <dbReference type="ARBA" id="ARBA00022475"/>
    </source>
</evidence>
<evidence type="ECO:0000313" key="8">
    <source>
        <dbReference type="EMBL" id="GEL52550.1"/>
    </source>
</evidence>
<protein>
    <submittedName>
        <fullName evidence="8">Uncharacterized protein</fullName>
    </submittedName>
</protein>
<evidence type="ECO:0000256" key="1">
    <source>
        <dbReference type="ARBA" id="ARBA00004651"/>
    </source>
</evidence>
<dbReference type="GO" id="GO:0016755">
    <property type="term" value="F:aminoacyltransferase activity"/>
    <property type="evidence" value="ECO:0007669"/>
    <property type="project" value="TreeGrafter"/>
</dbReference>
<gene>
    <name evidence="8" type="ORF">ABO01nite_05570</name>
</gene>
<evidence type="ECO:0000256" key="6">
    <source>
        <dbReference type="ARBA" id="ARBA00023136"/>
    </source>
</evidence>
<keyword evidence="2" id="KW-1003">Cell membrane</keyword>
<dbReference type="GO" id="GO:0055091">
    <property type="term" value="P:phospholipid homeostasis"/>
    <property type="evidence" value="ECO:0007669"/>
    <property type="project" value="TreeGrafter"/>
</dbReference>
<dbReference type="InterPro" id="IPR051211">
    <property type="entry name" value="PG_lysyltransferase"/>
</dbReference>
<dbReference type="RefSeq" id="WP_062164833.1">
    <property type="nucleotide sequence ID" value="NZ_AP014690.1"/>
</dbReference>
<feature type="transmembrane region" description="Helical" evidence="7">
    <location>
        <begin position="519"/>
        <end position="539"/>
    </location>
</feature>
<dbReference type="Proteomes" id="UP000321287">
    <property type="component" value="Unassembled WGS sequence"/>
</dbReference>
<keyword evidence="5 7" id="KW-1133">Transmembrane helix</keyword>
<dbReference type="EMBL" id="BJVS01000001">
    <property type="protein sequence ID" value="GEL52550.1"/>
    <property type="molecule type" value="Genomic_DNA"/>
</dbReference>
<keyword evidence="4 7" id="KW-0812">Transmembrane</keyword>
<evidence type="ECO:0000256" key="4">
    <source>
        <dbReference type="ARBA" id="ARBA00022692"/>
    </source>
</evidence>
<feature type="transmembrane region" description="Helical" evidence="7">
    <location>
        <begin position="29"/>
        <end position="45"/>
    </location>
</feature>
<evidence type="ECO:0000256" key="7">
    <source>
        <dbReference type="SAM" id="Phobius"/>
    </source>
</evidence>
<dbReference type="InterPro" id="IPR022791">
    <property type="entry name" value="L-PG_synthase/AglD"/>
</dbReference>
<dbReference type="PANTHER" id="PTHR34697:SF2">
    <property type="entry name" value="PHOSPHATIDYLGLYCEROL LYSYLTRANSFERASE"/>
    <property type="match status" value="1"/>
</dbReference>
<comment type="subcellular location">
    <subcellularLocation>
        <location evidence="1">Cell membrane</location>
        <topology evidence="1">Multi-pass membrane protein</topology>
    </subcellularLocation>
</comment>
<feature type="transmembrane region" description="Helical" evidence="7">
    <location>
        <begin position="178"/>
        <end position="200"/>
    </location>
</feature>
<evidence type="ECO:0000313" key="9">
    <source>
        <dbReference type="Proteomes" id="UP000321287"/>
    </source>
</evidence>